<evidence type="ECO:0000256" key="4">
    <source>
        <dbReference type="ARBA" id="ARBA00022737"/>
    </source>
</evidence>
<name>A0A1U7LST2_NEOID</name>
<dbReference type="Proteomes" id="UP000186594">
    <property type="component" value="Unassembled WGS sequence"/>
</dbReference>
<dbReference type="AlphaFoldDB" id="A0A1U7LST2"/>
<keyword evidence="3" id="KW-0963">Cytoplasm</keyword>
<comment type="caution">
    <text evidence="6">The sequence shown here is derived from an EMBL/GenBank/DDBJ whole genome shotgun (WGS) entry which is preliminary data.</text>
</comment>
<evidence type="ECO:0000256" key="5">
    <source>
        <dbReference type="ARBA" id="ARBA00022927"/>
    </source>
</evidence>
<dbReference type="PANTHER" id="PTHR10527">
    <property type="entry name" value="IMPORTIN BETA"/>
    <property type="match status" value="1"/>
</dbReference>
<gene>
    <name evidence="6" type="ORF">NEOLI_002081</name>
</gene>
<comment type="subcellular location">
    <subcellularLocation>
        <location evidence="1">Cytoplasm</location>
    </subcellularLocation>
</comment>
<dbReference type="InterPro" id="IPR011989">
    <property type="entry name" value="ARM-like"/>
</dbReference>
<reference evidence="6 7" key="1">
    <citation type="submission" date="2016-04" db="EMBL/GenBank/DDBJ databases">
        <title>Evolutionary innovation and constraint leading to complex multicellularity in the Ascomycota.</title>
        <authorList>
            <person name="Cisse O."/>
            <person name="Nguyen A."/>
            <person name="Hewitt D.A."/>
            <person name="Jedd G."/>
            <person name="Stajich J.E."/>
        </authorList>
    </citation>
    <scope>NUCLEOTIDE SEQUENCE [LARGE SCALE GENOMIC DNA]</scope>
    <source>
        <strain evidence="6 7">DAH-3</strain>
    </source>
</reference>
<evidence type="ECO:0000256" key="1">
    <source>
        <dbReference type="ARBA" id="ARBA00004496"/>
    </source>
</evidence>
<accession>A0A1U7LST2</accession>
<dbReference type="Gene3D" id="1.25.10.10">
    <property type="entry name" value="Leucine-rich Repeat Variant"/>
    <property type="match status" value="1"/>
</dbReference>
<evidence type="ECO:0000256" key="3">
    <source>
        <dbReference type="ARBA" id="ARBA00022490"/>
    </source>
</evidence>
<keyword evidence="7" id="KW-1185">Reference proteome</keyword>
<dbReference type="GO" id="GO:0005737">
    <property type="term" value="C:cytoplasm"/>
    <property type="evidence" value="ECO:0007669"/>
    <property type="project" value="UniProtKB-SubCell"/>
</dbReference>
<evidence type="ECO:0000256" key="2">
    <source>
        <dbReference type="ARBA" id="ARBA00022448"/>
    </source>
</evidence>
<keyword evidence="4" id="KW-0677">Repeat</keyword>
<proteinExistence type="predicted"/>
<dbReference type="GO" id="GO:0006606">
    <property type="term" value="P:protein import into nucleus"/>
    <property type="evidence" value="ECO:0007669"/>
    <property type="project" value="InterPro"/>
</dbReference>
<sequence>MHSLSPFCQLHESEEELELRGNVTGTVGAIAGAIGAQGFQPFLETSINVAMDGLRYTNIRLREQTFVFFSTLAKTFCFDFCKYLPMVMPYLLESLDQSETNSDDDDGNAQESQLADGIESELAGEDDFVDLDGSDSINSDLFAKLTAVHSAVAMEKEVAADVIAEIFAHTKISFEPFLEPAIDKLLSCTTHIYEGLRKNAIGSLWRITGVLYEMSSPADWSPGYSQPPLDGNVDQVAEVVRQATWAMLEDEDDGTSLTGNSAVVIEILRNMSEMIKLCGVSILGNNLEKVGELVLSILQRRAPFQLDDLGEAEESDAEDHVPLDAESAEAETLAIDCATDVVIALCRALGPSFSEGVKTFLPYIAHYYGSRKTLSERAFVIASLGGIADGLKEGVTPYTKDFLEMIVGALEDEEAEVRSNAAYSLGLLCLRTKEDLSGQYLPLLSRLQSFFEPGNQCRNAKDNAIGCLSRMIIARPACVPLDQVLPVIVQHLPLEDDYLENEPLFEMIITLYHSNDSNIMSLTEQLLPVFESVLSSPNDPVLDSTRKNIITLLQNLNSQFPNLISQTPVLAAAINS</sequence>
<dbReference type="OMA" id="IAECINY"/>
<dbReference type="InterPro" id="IPR040122">
    <property type="entry name" value="Importin_beta"/>
</dbReference>
<protein>
    <submittedName>
        <fullName evidence="6">Putative importin subunit beta-4</fullName>
    </submittedName>
</protein>
<organism evidence="6 7">
    <name type="scientific">Neolecta irregularis (strain DAH-3)</name>
    <dbReference type="NCBI Taxonomy" id="1198029"/>
    <lineage>
        <taxon>Eukaryota</taxon>
        <taxon>Fungi</taxon>
        <taxon>Dikarya</taxon>
        <taxon>Ascomycota</taxon>
        <taxon>Taphrinomycotina</taxon>
        <taxon>Neolectales</taxon>
        <taxon>Neolectaceae</taxon>
        <taxon>Neolecta</taxon>
    </lineage>
</organism>
<dbReference type="InterPro" id="IPR016024">
    <property type="entry name" value="ARM-type_fold"/>
</dbReference>
<dbReference type="EMBL" id="LXFE01000350">
    <property type="protein sequence ID" value="OLL25602.1"/>
    <property type="molecule type" value="Genomic_DNA"/>
</dbReference>
<dbReference type="STRING" id="1198029.A0A1U7LST2"/>
<evidence type="ECO:0000313" key="7">
    <source>
        <dbReference type="Proteomes" id="UP000186594"/>
    </source>
</evidence>
<keyword evidence="5" id="KW-0653">Protein transport</keyword>
<evidence type="ECO:0000313" key="6">
    <source>
        <dbReference type="EMBL" id="OLL25602.1"/>
    </source>
</evidence>
<dbReference type="OrthoDB" id="7862313at2759"/>
<keyword evidence="2" id="KW-0813">Transport</keyword>
<dbReference type="SUPFAM" id="SSF48371">
    <property type="entry name" value="ARM repeat"/>
    <property type="match status" value="1"/>
</dbReference>